<evidence type="ECO:0000256" key="1">
    <source>
        <dbReference type="ARBA" id="ARBA00004496"/>
    </source>
</evidence>
<dbReference type="GO" id="GO:0009360">
    <property type="term" value="C:DNA polymerase III complex"/>
    <property type="evidence" value="ECO:0007669"/>
    <property type="project" value="InterPro"/>
</dbReference>
<dbReference type="GO" id="GO:0005737">
    <property type="term" value="C:cytoplasm"/>
    <property type="evidence" value="ECO:0007669"/>
    <property type="project" value="UniProtKB-SubCell"/>
</dbReference>
<comment type="function">
    <text evidence="10">Confers DNA tethering and processivity to DNA polymerases and other proteins. Acts as a clamp, forming a ring around DNA (a reaction catalyzed by the clamp-loading complex) which diffuses in an ATP-independent manner freely and bidirectionally along dsDNA. Initially characterized for its ability to contact the catalytic subunit of DNA polymerase III (Pol III), a complex, multichain enzyme responsible for most of the replicative synthesis in bacteria; Pol III exhibits 3'-5' exonuclease proofreading activity. The beta chain is required for initiation of replication as well as for processivity of DNA replication.</text>
</comment>
<accession>A0A926EL71</accession>
<evidence type="ECO:0000256" key="10">
    <source>
        <dbReference type="PIRNR" id="PIRNR000804"/>
    </source>
</evidence>
<comment type="similarity">
    <text evidence="2 10">Belongs to the beta sliding clamp family.</text>
</comment>
<dbReference type="CDD" id="cd00140">
    <property type="entry name" value="beta_clamp"/>
    <property type="match status" value="1"/>
</dbReference>
<sequence length="371" mass="42114">MHILCKQELLMNSINIALKACSTKTTMPILGCILIKAYDNQVTLVGYNLELGIESTIQVEVIEEGSIVLESKIFSEIIRKMPNEIVELSTDGSQMARIICEDSEFVIAGQAGQQFPELTQVERYKSYTLSQHTFKEMIRQTIFSVAQEESRPILTGEMLQIKDGFFRLVSFDGNRISYRQTPLSTEYETQEVVVPGRTLSELSKILSSDETDMINLYFEEKNILFDLGECKVVSRLLEGQFLKYEHVFSSDYATRIEVDCKKFLMRIERAALISREGKNPIKIKIDGDNMIITSKAELGTAREKLGIELEGNELSIGFNPKFLIEALKSIDDDRICIHFISPLAPCVINPTQGDYYKYLIAPVRMSLTHND</sequence>
<dbReference type="AlphaFoldDB" id="A0A926EL71"/>
<keyword evidence="9" id="KW-0238">DNA-binding</keyword>
<dbReference type="InterPro" id="IPR046938">
    <property type="entry name" value="DNA_clamp_sf"/>
</dbReference>
<dbReference type="SMART" id="SM00480">
    <property type="entry name" value="POL3Bc"/>
    <property type="match status" value="1"/>
</dbReference>
<evidence type="ECO:0000256" key="8">
    <source>
        <dbReference type="ARBA" id="ARBA00022932"/>
    </source>
</evidence>
<dbReference type="Gene3D" id="3.10.150.10">
    <property type="entry name" value="DNA Polymerase III, subunit A, domain 2"/>
    <property type="match status" value="1"/>
</dbReference>
<dbReference type="SUPFAM" id="SSF55979">
    <property type="entry name" value="DNA clamp"/>
    <property type="match status" value="3"/>
</dbReference>
<evidence type="ECO:0000313" key="14">
    <source>
        <dbReference type="EMBL" id="MBC8581624.1"/>
    </source>
</evidence>
<feature type="domain" description="DNA polymerase III beta sliding clamp N-terminal" evidence="11">
    <location>
        <begin position="1"/>
        <end position="118"/>
    </location>
</feature>
<keyword evidence="4 10" id="KW-0963">Cytoplasm</keyword>
<dbReference type="GO" id="GO:0003677">
    <property type="term" value="F:DNA binding"/>
    <property type="evidence" value="ECO:0007669"/>
    <property type="project" value="UniProtKB-UniRule"/>
</dbReference>
<evidence type="ECO:0000256" key="5">
    <source>
        <dbReference type="ARBA" id="ARBA00022679"/>
    </source>
</evidence>
<evidence type="ECO:0000256" key="4">
    <source>
        <dbReference type="ARBA" id="ARBA00022490"/>
    </source>
</evidence>
<evidence type="ECO:0000259" key="12">
    <source>
        <dbReference type="Pfam" id="PF02767"/>
    </source>
</evidence>
<dbReference type="InterPro" id="IPR001001">
    <property type="entry name" value="DNA_polIII_beta"/>
</dbReference>
<dbReference type="GO" id="GO:0008408">
    <property type="term" value="F:3'-5' exonuclease activity"/>
    <property type="evidence" value="ECO:0007669"/>
    <property type="project" value="InterPro"/>
</dbReference>
<dbReference type="InterPro" id="IPR022634">
    <property type="entry name" value="DNA_polIII_beta_N"/>
</dbReference>
<dbReference type="EMBL" id="JACRSY010000065">
    <property type="protein sequence ID" value="MBC8581624.1"/>
    <property type="molecule type" value="Genomic_DNA"/>
</dbReference>
<feature type="domain" description="DNA polymerase III beta sliding clamp C-terminal" evidence="13">
    <location>
        <begin position="247"/>
        <end position="364"/>
    </location>
</feature>
<feature type="domain" description="DNA polymerase III beta sliding clamp central" evidence="12">
    <location>
        <begin position="128"/>
        <end position="241"/>
    </location>
</feature>
<dbReference type="Pfam" id="PF00712">
    <property type="entry name" value="DNA_pol3_beta"/>
    <property type="match status" value="1"/>
</dbReference>
<dbReference type="GO" id="GO:0003887">
    <property type="term" value="F:DNA-directed DNA polymerase activity"/>
    <property type="evidence" value="ECO:0007669"/>
    <property type="project" value="UniProtKB-UniRule"/>
</dbReference>
<keyword evidence="6 10" id="KW-0548">Nucleotidyltransferase</keyword>
<protein>
    <recommendedName>
        <fullName evidence="3 10">Beta sliding clamp</fullName>
    </recommendedName>
</protein>
<evidence type="ECO:0000313" key="15">
    <source>
        <dbReference type="Proteomes" id="UP000655830"/>
    </source>
</evidence>
<organism evidence="14 15">
    <name type="scientific">Zhenhengia yiwuensis</name>
    <dbReference type="NCBI Taxonomy" id="2763666"/>
    <lineage>
        <taxon>Bacteria</taxon>
        <taxon>Bacillati</taxon>
        <taxon>Bacillota</taxon>
        <taxon>Clostridia</taxon>
        <taxon>Lachnospirales</taxon>
        <taxon>Lachnospiraceae</taxon>
        <taxon>Zhenhengia</taxon>
    </lineage>
</organism>
<name>A0A926EL71_9FIRM</name>
<evidence type="ECO:0000256" key="3">
    <source>
        <dbReference type="ARBA" id="ARBA00021035"/>
    </source>
</evidence>
<evidence type="ECO:0000256" key="6">
    <source>
        <dbReference type="ARBA" id="ARBA00022695"/>
    </source>
</evidence>
<dbReference type="NCBIfam" id="TIGR00663">
    <property type="entry name" value="dnan"/>
    <property type="match status" value="1"/>
</dbReference>
<reference evidence="14" key="1">
    <citation type="submission" date="2020-08" db="EMBL/GenBank/DDBJ databases">
        <title>Genome public.</title>
        <authorList>
            <person name="Liu C."/>
            <person name="Sun Q."/>
        </authorList>
    </citation>
    <scope>NUCLEOTIDE SEQUENCE</scope>
    <source>
        <strain evidence="14">NSJ-12</strain>
    </source>
</reference>
<dbReference type="PANTHER" id="PTHR30478">
    <property type="entry name" value="DNA POLYMERASE III SUBUNIT BETA"/>
    <property type="match status" value="1"/>
</dbReference>
<dbReference type="Gene3D" id="3.70.10.10">
    <property type="match status" value="1"/>
</dbReference>
<evidence type="ECO:0000256" key="2">
    <source>
        <dbReference type="ARBA" id="ARBA00010752"/>
    </source>
</evidence>
<dbReference type="InterPro" id="IPR022637">
    <property type="entry name" value="DNA_polIII_beta_cen"/>
</dbReference>
<evidence type="ECO:0000259" key="11">
    <source>
        <dbReference type="Pfam" id="PF00712"/>
    </source>
</evidence>
<comment type="caution">
    <text evidence="14">The sequence shown here is derived from an EMBL/GenBank/DDBJ whole genome shotgun (WGS) entry which is preliminary data.</text>
</comment>
<comment type="subcellular location">
    <subcellularLocation>
        <location evidence="1 10">Cytoplasm</location>
    </subcellularLocation>
</comment>
<comment type="subunit">
    <text evidence="10">Forms a ring-shaped head-to-tail homodimer around DNA.</text>
</comment>
<dbReference type="RefSeq" id="WP_249334634.1">
    <property type="nucleotide sequence ID" value="NZ_JACRSY010000065.1"/>
</dbReference>
<evidence type="ECO:0000256" key="9">
    <source>
        <dbReference type="ARBA" id="ARBA00023125"/>
    </source>
</evidence>
<proteinExistence type="inferred from homology"/>
<dbReference type="PIRSF" id="PIRSF000804">
    <property type="entry name" value="DNA_pol_III_b"/>
    <property type="match status" value="1"/>
</dbReference>
<keyword evidence="7 10" id="KW-0235">DNA replication</keyword>
<dbReference type="Pfam" id="PF02767">
    <property type="entry name" value="DNA_pol3_beta_2"/>
    <property type="match status" value="1"/>
</dbReference>
<evidence type="ECO:0000259" key="13">
    <source>
        <dbReference type="Pfam" id="PF02768"/>
    </source>
</evidence>
<dbReference type="PANTHER" id="PTHR30478:SF0">
    <property type="entry name" value="BETA SLIDING CLAMP"/>
    <property type="match status" value="1"/>
</dbReference>
<dbReference type="Pfam" id="PF02768">
    <property type="entry name" value="DNA_pol3_beta_3"/>
    <property type="match status" value="1"/>
</dbReference>
<evidence type="ECO:0000256" key="7">
    <source>
        <dbReference type="ARBA" id="ARBA00022705"/>
    </source>
</evidence>
<dbReference type="InterPro" id="IPR022635">
    <property type="entry name" value="DNA_polIII_beta_C"/>
</dbReference>
<keyword evidence="5 10" id="KW-0808">Transferase</keyword>
<gene>
    <name evidence="14" type="primary">dnaN</name>
    <name evidence="14" type="ORF">H8718_19240</name>
</gene>
<keyword evidence="15" id="KW-1185">Reference proteome</keyword>
<dbReference type="GO" id="GO:0006271">
    <property type="term" value="P:DNA strand elongation involved in DNA replication"/>
    <property type="evidence" value="ECO:0007669"/>
    <property type="project" value="TreeGrafter"/>
</dbReference>
<keyword evidence="8 10" id="KW-0239">DNA-directed DNA polymerase</keyword>
<dbReference type="Proteomes" id="UP000655830">
    <property type="component" value="Unassembled WGS sequence"/>
</dbReference>